<feature type="compositionally biased region" description="Polar residues" evidence="2">
    <location>
        <begin position="130"/>
        <end position="147"/>
    </location>
</feature>
<feature type="region of interest" description="Disordered" evidence="2">
    <location>
        <begin position="286"/>
        <end position="309"/>
    </location>
</feature>
<feature type="region of interest" description="Disordered" evidence="2">
    <location>
        <begin position="184"/>
        <end position="223"/>
    </location>
</feature>
<evidence type="ECO:0000313" key="3">
    <source>
        <dbReference type="EMBL" id="CAD8895723.1"/>
    </source>
</evidence>
<protein>
    <submittedName>
        <fullName evidence="3">Uncharacterized protein</fullName>
    </submittedName>
</protein>
<accession>A0A7S1FYX4</accession>
<name>A0A7S1FYX4_9STRA</name>
<feature type="compositionally biased region" description="Basic and acidic residues" evidence="2">
    <location>
        <begin position="286"/>
        <end position="301"/>
    </location>
</feature>
<sequence>MASRLGTDIGAGTSSRPTSDTLLCNGPISESVRIENEKEATVNTDLPFASEIYGEDGADDLVSILLRNANPHKFNGDGNSNRNDVESEMEVGEFLLNATVGDDERGKGPSSPQSKFPAIESTFGADMDTSIGNGTSEWSGTIGNNSADGGDDPLFDPFIASHLEEVAGTTRRISEPQFLKEILASRGQPHSSENSSSSFQNIFEESEEGDEKTTRSSLKKGVGGKVGVTAASEAISLDGGGNAGGTTSADLGISAQNFMQFKTTAQMLGITIPEYILKKYEAVASTDDKQSSSSCDRERSSMPDTTTVGKVSGKRNILVFSSDGMGDPAFAASDGNGAGFNLGEGPPPNKKRRRFNLEENESKLEGLRSENEMLGRQLDRLKNKTQKFDKERYAVEEEMRAMIGEDKETVRDDAEIVQLLKKYTELYSDYGKRRNGELFFHLDQLERLITPNSYTKMHLWTLSQKVQFFQHPQKNTIASILMSELDITPSQGKKMMDLREKIALLGENIRKSFSLMRELKKLCTHKQKVFHDRCVHRHNFHYIFCLAQALPLDFVIFASVLSFCNEHTVSCLFFRQDGKMSGNLVSYPNGGTIVVGRQKFFSFRSGVSWMGIREMMKDRKSCCCMIPKD</sequence>
<evidence type="ECO:0000256" key="2">
    <source>
        <dbReference type="SAM" id="MobiDB-lite"/>
    </source>
</evidence>
<organism evidence="3">
    <name type="scientific">Corethron hystrix</name>
    <dbReference type="NCBI Taxonomy" id="216773"/>
    <lineage>
        <taxon>Eukaryota</taxon>
        <taxon>Sar</taxon>
        <taxon>Stramenopiles</taxon>
        <taxon>Ochrophyta</taxon>
        <taxon>Bacillariophyta</taxon>
        <taxon>Coscinodiscophyceae</taxon>
        <taxon>Corethrophycidae</taxon>
        <taxon>Corethrales</taxon>
        <taxon>Corethraceae</taxon>
        <taxon>Corethron</taxon>
    </lineage>
</organism>
<feature type="coiled-coil region" evidence="1">
    <location>
        <begin position="357"/>
        <end position="398"/>
    </location>
</feature>
<gene>
    <name evidence="3" type="ORF">CHYS00102_LOCUS22937</name>
</gene>
<proteinExistence type="predicted"/>
<keyword evidence="1" id="KW-0175">Coiled coil</keyword>
<dbReference type="AlphaFoldDB" id="A0A7S1FYX4"/>
<feature type="compositionally biased region" description="Low complexity" evidence="2">
    <location>
        <begin position="191"/>
        <end position="203"/>
    </location>
</feature>
<reference evidence="3" key="1">
    <citation type="submission" date="2021-01" db="EMBL/GenBank/DDBJ databases">
        <authorList>
            <person name="Corre E."/>
            <person name="Pelletier E."/>
            <person name="Niang G."/>
            <person name="Scheremetjew M."/>
            <person name="Finn R."/>
            <person name="Kale V."/>
            <person name="Holt S."/>
            <person name="Cochrane G."/>
            <person name="Meng A."/>
            <person name="Brown T."/>
            <person name="Cohen L."/>
        </authorList>
    </citation>
    <scope>NUCLEOTIDE SEQUENCE</scope>
    <source>
        <strain evidence="3">308</strain>
    </source>
</reference>
<evidence type="ECO:0000256" key="1">
    <source>
        <dbReference type="SAM" id="Coils"/>
    </source>
</evidence>
<feature type="region of interest" description="Disordered" evidence="2">
    <location>
        <begin position="130"/>
        <end position="149"/>
    </location>
</feature>
<feature type="compositionally biased region" description="Polar residues" evidence="2">
    <location>
        <begin position="12"/>
        <end position="22"/>
    </location>
</feature>
<dbReference type="EMBL" id="HBFR01031618">
    <property type="protein sequence ID" value="CAD8895723.1"/>
    <property type="molecule type" value="Transcribed_RNA"/>
</dbReference>
<feature type="region of interest" description="Disordered" evidence="2">
    <location>
        <begin position="1"/>
        <end position="24"/>
    </location>
</feature>
<feature type="region of interest" description="Disordered" evidence="2">
    <location>
        <begin position="99"/>
        <end position="118"/>
    </location>
</feature>